<protein>
    <recommendedName>
        <fullName evidence="5">DUF2939 domain-containing protein</fullName>
    </recommendedName>
</protein>
<keyword evidence="2" id="KW-0472">Membrane</keyword>
<reference evidence="3 4" key="1">
    <citation type="submission" date="2021-06" db="EMBL/GenBank/DDBJ databases">
        <title>Bacillus sp. RD4P76, an endophyte from a halophyte.</title>
        <authorList>
            <person name="Sun J.-Q."/>
        </authorList>
    </citation>
    <scope>NUCLEOTIDE SEQUENCE [LARGE SCALE GENOMIC DNA]</scope>
    <source>
        <strain evidence="3 4">JCM 17098</strain>
    </source>
</reference>
<name>A0ABS6JS43_9BACI</name>
<sequence>MKNNYIGFGVIVLLVIVTFFIFREPSQESIQLEELQQQMDYLINENGRLEDALTESSALVNELQKENKEQADVIADLNDTPLMIDYRVFSDAIETVESYKQAEDFEEAMKYFSSNVGMAQFEEEHNVIVFNDNLIDWRPNAIEELREFTIADDQLILTYSADRGIRHWYGFVMVKEDEWKIDEIKLQ</sequence>
<proteinExistence type="predicted"/>
<keyword evidence="4" id="KW-1185">Reference proteome</keyword>
<feature type="transmembrane region" description="Helical" evidence="2">
    <location>
        <begin position="6"/>
        <end position="22"/>
    </location>
</feature>
<evidence type="ECO:0008006" key="5">
    <source>
        <dbReference type="Google" id="ProtNLM"/>
    </source>
</evidence>
<accession>A0ABS6JS43</accession>
<dbReference type="RefSeq" id="WP_088075527.1">
    <property type="nucleotide sequence ID" value="NZ_JAHQCR010000034.1"/>
</dbReference>
<evidence type="ECO:0000256" key="1">
    <source>
        <dbReference type="SAM" id="Coils"/>
    </source>
</evidence>
<comment type="caution">
    <text evidence="3">The sequence shown here is derived from an EMBL/GenBank/DDBJ whole genome shotgun (WGS) entry which is preliminary data.</text>
</comment>
<evidence type="ECO:0000313" key="3">
    <source>
        <dbReference type="EMBL" id="MBU9721308.1"/>
    </source>
</evidence>
<feature type="coiled-coil region" evidence="1">
    <location>
        <begin position="32"/>
        <end position="80"/>
    </location>
</feature>
<gene>
    <name evidence="3" type="ORF">KS407_07575</name>
</gene>
<keyword evidence="1" id="KW-0175">Coiled coil</keyword>
<keyword evidence="2" id="KW-1133">Transmembrane helix</keyword>
<evidence type="ECO:0000313" key="4">
    <source>
        <dbReference type="Proteomes" id="UP000790580"/>
    </source>
</evidence>
<evidence type="ECO:0000256" key="2">
    <source>
        <dbReference type="SAM" id="Phobius"/>
    </source>
</evidence>
<keyword evidence="2" id="KW-0812">Transmembrane</keyword>
<dbReference type="Proteomes" id="UP000790580">
    <property type="component" value="Unassembled WGS sequence"/>
</dbReference>
<dbReference type="EMBL" id="JAHQCR010000034">
    <property type="protein sequence ID" value="MBU9721308.1"/>
    <property type="molecule type" value="Genomic_DNA"/>
</dbReference>
<organism evidence="3 4">
    <name type="scientific">Evansella alkalicola</name>
    <dbReference type="NCBI Taxonomy" id="745819"/>
    <lineage>
        <taxon>Bacteria</taxon>
        <taxon>Bacillati</taxon>
        <taxon>Bacillota</taxon>
        <taxon>Bacilli</taxon>
        <taxon>Bacillales</taxon>
        <taxon>Bacillaceae</taxon>
        <taxon>Evansella</taxon>
    </lineage>
</organism>